<sequence length="141" mass="15904">MLLKRDPITTSPYVLLSNLYASDGTSNCVAKARKMLKGSRLKKELGHSLIEVKGVVEKFTIGDFSHARIEHIVHILKTLGWEGNEVLSVKSSKRKSISWHNVKSSGLQEYECNNNGFLLIMLKLFNGFRTCIRSYNMDKGS</sequence>
<name>A0ACC0FKG9_9ERIC</name>
<gene>
    <name evidence="1" type="ORF">LOK49_LG13G01854</name>
</gene>
<organism evidence="1 2">
    <name type="scientific">Camellia lanceoleosa</name>
    <dbReference type="NCBI Taxonomy" id="1840588"/>
    <lineage>
        <taxon>Eukaryota</taxon>
        <taxon>Viridiplantae</taxon>
        <taxon>Streptophyta</taxon>
        <taxon>Embryophyta</taxon>
        <taxon>Tracheophyta</taxon>
        <taxon>Spermatophyta</taxon>
        <taxon>Magnoliopsida</taxon>
        <taxon>eudicotyledons</taxon>
        <taxon>Gunneridae</taxon>
        <taxon>Pentapetalae</taxon>
        <taxon>asterids</taxon>
        <taxon>Ericales</taxon>
        <taxon>Theaceae</taxon>
        <taxon>Camellia</taxon>
    </lineage>
</organism>
<evidence type="ECO:0000313" key="2">
    <source>
        <dbReference type="Proteomes" id="UP001060215"/>
    </source>
</evidence>
<protein>
    <submittedName>
        <fullName evidence="1">Pentatricopeptide repeat-containing protein</fullName>
    </submittedName>
</protein>
<dbReference type="EMBL" id="CM045771">
    <property type="protein sequence ID" value="KAI7988748.1"/>
    <property type="molecule type" value="Genomic_DNA"/>
</dbReference>
<dbReference type="Proteomes" id="UP001060215">
    <property type="component" value="Chromosome 14"/>
</dbReference>
<reference evidence="1 2" key="1">
    <citation type="journal article" date="2022" name="Plant J.">
        <title>Chromosome-level genome of Camellia lanceoleosa provides a valuable resource for understanding genome evolution and self-incompatibility.</title>
        <authorList>
            <person name="Gong W."/>
            <person name="Xiao S."/>
            <person name="Wang L."/>
            <person name="Liao Z."/>
            <person name="Chang Y."/>
            <person name="Mo W."/>
            <person name="Hu G."/>
            <person name="Li W."/>
            <person name="Zhao G."/>
            <person name="Zhu H."/>
            <person name="Hu X."/>
            <person name="Ji K."/>
            <person name="Xiang X."/>
            <person name="Song Q."/>
            <person name="Yuan D."/>
            <person name="Jin S."/>
            <person name="Zhang L."/>
        </authorList>
    </citation>
    <scope>NUCLEOTIDE SEQUENCE [LARGE SCALE GENOMIC DNA]</scope>
    <source>
        <strain evidence="1">SQ_2022a</strain>
    </source>
</reference>
<keyword evidence="2" id="KW-1185">Reference proteome</keyword>
<comment type="caution">
    <text evidence="1">The sequence shown here is derived from an EMBL/GenBank/DDBJ whole genome shotgun (WGS) entry which is preliminary data.</text>
</comment>
<evidence type="ECO:0000313" key="1">
    <source>
        <dbReference type="EMBL" id="KAI7988748.1"/>
    </source>
</evidence>
<proteinExistence type="predicted"/>
<accession>A0ACC0FKG9</accession>